<dbReference type="Proteomes" id="UP001417504">
    <property type="component" value="Unassembled WGS sequence"/>
</dbReference>
<reference evidence="2 3" key="1">
    <citation type="submission" date="2024-01" db="EMBL/GenBank/DDBJ databases">
        <title>Genome assemblies of Stephania.</title>
        <authorList>
            <person name="Yang L."/>
        </authorList>
    </citation>
    <scope>NUCLEOTIDE SEQUENCE [LARGE SCALE GENOMIC DNA]</scope>
    <source>
        <strain evidence="2">QJT</strain>
        <tissue evidence="2">Leaf</tissue>
    </source>
</reference>
<dbReference type="EMBL" id="JBBNAE010000004">
    <property type="protein sequence ID" value="KAK9130563.1"/>
    <property type="molecule type" value="Genomic_DNA"/>
</dbReference>
<organism evidence="2 3">
    <name type="scientific">Stephania japonica</name>
    <dbReference type="NCBI Taxonomy" id="461633"/>
    <lineage>
        <taxon>Eukaryota</taxon>
        <taxon>Viridiplantae</taxon>
        <taxon>Streptophyta</taxon>
        <taxon>Embryophyta</taxon>
        <taxon>Tracheophyta</taxon>
        <taxon>Spermatophyta</taxon>
        <taxon>Magnoliopsida</taxon>
        <taxon>Ranunculales</taxon>
        <taxon>Menispermaceae</taxon>
        <taxon>Menispermoideae</taxon>
        <taxon>Cissampelideae</taxon>
        <taxon>Stephania</taxon>
    </lineage>
</organism>
<name>A0AAP0JCS3_9MAGN</name>
<feature type="region of interest" description="Disordered" evidence="1">
    <location>
        <begin position="215"/>
        <end position="255"/>
    </location>
</feature>
<evidence type="ECO:0000313" key="2">
    <source>
        <dbReference type="EMBL" id="KAK9130563.1"/>
    </source>
</evidence>
<gene>
    <name evidence="2" type="ORF">Sjap_011050</name>
</gene>
<evidence type="ECO:0000313" key="3">
    <source>
        <dbReference type="Proteomes" id="UP001417504"/>
    </source>
</evidence>
<comment type="caution">
    <text evidence="2">The sequence shown here is derived from an EMBL/GenBank/DDBJ whole genome shotgun (WGS) entry which is preliminary data.</text>
</comment>
<protein>
    <submittedName>
        <fullName evidence="2">Uncharacterized protein</fullName>
    </submittedName>
</protein>
<sequence>MVGLENHRKMENVRITTMSRGFEKPDKNRVVGVMSPMTPGQQAAHYGIVRDVMAPYTQGATHNANNILVVTNCPVWHQENERAERVRIGKKETERKRRERIARELVDVDIEWTEVEDMMIVNLIVQLWDGWRIGGISNVPQDYEGGSLLRGGMVFLPDRFRDQRVNGVDNGDVRVDGIKTSRRGRRGDEIITAAATPWVGEAYKGVPPTAGVKERTHTRWSSASAPSLTGGGGGNVSMEGKHFASPLGQLVNETS</sequence>
<keyword evidence="3" id="KW-1185">Reference proteome</keyword>
<proteinExistence type="predicted"/>
<evidence type="ECO:0000256" key="1">
    <source>
        <dbReference type="SAM" id="MobiDB-lite"/>
    </source>
</evidence>
<accession>A0AAP0JCS3</accession>
<dbReference type="AlphaFoldDB" id="A0AAP0JCS3"/>